<organism evidence="1 2">
    <name type="scientific">Alloalcanivorax balearicus MACL04</name>
    <dbReference type="NCBI Taxonomy" id="1177182"/>
    <lineage>
        <taxon>Bacteria</taxon>
        <taxon>Pseudomonadati</taxon>
        <taxon>Pseudomonadota</taxon>
        <taxon>Gammaproteobacteria</taxon>
        <taxon>Oceanospirillales</taxon>
        <taxon>Alcanivoracaceae</taxon>
        <taxon>Alloalcanivorax</taxon>
    </lineage>
</organism>
<comment type="caution">
    <text evidence="1">The sequence shown here is derived from an EMBL/GenBank/DDBJ whole genome shotgun (WGS) entry which is preliminary data.</text>
</comment>
<name>A0ABT2R502_9GAMM</name>
<gene>
    <name evidence="1" type="ORF">MA04_04141</name>
</gene>
<dbReference type="Proteomes" id="UP001064106">
    <property type="component" value="Unassembled WGS sequence"/>
</dbReference>
<dbReference type="RefSeq" id="WP_262462655.1">
    <property type="nucleotide sequence ID" value="NZ_ARXS01000042.1"/>
</dbReference>
<keyword evidence="2" id="KW-1185">Reference proteome</keyword>
<reference evidence="1" key="1">
    <citation type="submission" date="2012-09" db="EMBL/GenBank/DDBJ databases">
        <title>Genome Sequence of alkane-degrading Bacterium Alcanivorax balearicus MACL04.</title>
        <authorList>
            <person name="Lai Q."/>
            <person name="Shao Z."/>
        </authorList>
    </citation>
    <scope>NUCLEOTIDE SEQUENCE</scope>
    <source>
        <strain evidence="1">MACL04</strain>
    </source>
</reference>
<evidence type="ECO:0000313" key="2">
    <source>
        <dbReference type="Proteomes" id="UP001064106"/>
    </source>
</evidence>
<proteinExistence type="predicted"/>
<dbReference type="EMBL" id="ARXS01000042">
    <property type="protein sequence ID" value="MCU5784841.1"/>
    <property type="molecule type" value="Genomic_DNA"/>
</dbReference>
<sequence>MRFQRNANASTPESRSKCGLYRTRRLRPGLFVAERRWHPGEKPRHLYAPWRVIGFAKDERQARHLCRRARGPITDARAILRDLGLVALANGRAS</sequence>
<accession>A0ABT2R502</accession>
<evidence type="ECO:0000313" key="1">
    <source>
        <dbReference type="EMBL" id="MCU5784841.1"/>
    </source>
</evidence>
<protein>
    <submittedName>
        <fullName evidence="1">Uncharacterized protein</fullName>
    </submittedName>
</protein>